<evidence type="ECO:0008006" key="3">
    <source>
        <dbReference type="Google" id="ProtNLM"/>
    </source>
</evidence>
<sequence>MDVIGTRILSSPLVSAPRGVVGAVLGCAVRVAQGASAAAGATLSAEWWKVQRTYRALCFGPVPARLRAGDPGAPAEPLGYGCSPDLVAPRAALRCSQRSTAATQRPPAPEVPVPKLTTDERAVLEHVLSWYAEHRGALSAHAVAEVTGIPCARVSDAARVLAAAGRVRAYVGPRPHEEDREVWFLGLVSSRDRVVDLRAHATWLPRPVVLPA</sequence>
<dbReference type="EMBL" id="BAABIL010000266">
    <property type="protein sequence ID" value="GAA4978855.1"/>
    <property type="molecule type" value="Genomic_DNA"/>
</dbReference>
<evidence type="ECO:0000313" key="1">
    <source>
        <dbReference type="EMBL" id="GAA4978855.1"/>
    </source>
</evidence>
<keyword evidence="2" id="KW-1185">Reference proteome</keyword>
<name>A0ABP9HUE6_9ACTN</name>
<comment type="caution">
    <text evidence="1">The sequence shown here is derived from an EMBL/GenBank/DDBJ whole genome shotgun (WGS) entry which is preliminary data.</text>
</comment>
<reference evidence="2" key="1">
    <citation type="journal article" date="2019" name="Int. J. Syst. Evol. Microbiol.">
        <title>The Global Catalogue of Microorganisms (GCM) 10K type strain sequencing project: providing services to taxonomists for standard genome sequencing and annotation.</title>
        <authorList>
            <consortium name="The Broad Institute Genomics Platform"/>
            <consortium name="The Broad Institute Genome Sequencing Center for Infectious Disease"/>
            <person name="Wu L."/>
            <person name="Ma J."/>
        </authorList>
    </citation>
    <scope>NUCLEOTIDE SEQUENCE [LARGE SCALE GENOMIC DNA]</scope>
    <source>
        <strain evidence="2">JCM 18126</strain>
    </source>
</reference>
<evidence type="ECO:0000313" key="2">
    <source>
        <dbReference type="Proteomes" id="UP001501195"/>
    </source>
</evidence>
<accession>A0ABP9HUE6</accession>
<organism evidence="1 2">
    <name type="scientific">Kineococcus glutinatus</name>
    <dbReference type="NCBI Taxonomy" id="1070872"/>
    <lineage>
        <taxon>Bacteria</taxon>
        <taxon>Bacillati</taxon>
        <taxon>Actinomycetota</taxon>
        <taxon>Actinomycetes</taxon>
        <taxon>Kineosporiales</taxon>
        <taxon>Kineosporiaceae</taxon>
        <taxon>Kineococcus</taxon>
    </lineage>
</organism>
<dbReference type="Proteomes" id="UP001501195">
    <property type="component" value="Unassembled WGS sequence"/>
</dbReference>
<gene>
    <name evidence="1" type="ORF">GCM10023225_19320</name>
</gene>
<protein>
    <recommendedName>
        <fullName evidence="3">MarR family transcriptional regulator</fullName>
    </recommendedName>
</protein>
<proteinExistence type="predicted"/>